<comment type="similarity">
    <text evidence="2">Belongs to the protease inhibitor I16 (SSI) family.</text>
</comment>
<dbReference type="AlphaFoldDB" id="A0A918FQQ4"/>
<keyword evidence="4" id="KW-0646">Protease inhibitor</keyword>
<evidence type="ECO:0000256" key="4">
    <source>
        <dbReference type="ARBA" id="ARBA00022690"/>
    </source>
</evidence>
<feature type="signal peptide" evidence="7">
    <location>
        <begin position="1"/>
        <end position="40"/>
    </location>
</feature>
<feature type="domain" description="Subtilisin inhibitor" evidence="8">
    <location>
        <begin position="50"/>
        <end position="132"/>
    </location>
</feature>
<dbReference type="InterPro" id="IPR036819">
    <property type="entry name" value="Subtilisin_inhibitor-like_sf"/>
</dbReference>
<keyword evidence="7" id="KW-0732">Signal</keyword>
<dbReference type="EMBL" id="BMTL01000002">
    <property type="protein sequence ID" value="GGR69706.1"/>
    <property type="molecule type" value="Genomic_DNA"/>
</dbReference>
<keyword evidence="5" id="KW-0722">Serine protease inhibitor</keyword>
<dbReference type="GO" id="GO:0004867">
    <property type="term" value="F:serine-type endopeptidase inhibitor activity"/>
    <property type="evidence" value="ECO:0007669"/>
    <property type="project" value="UniProtKB-KW"/>
</dbReference>
<evidence type="ECO:0000256" key="5">
    <source>
        <dbReference type="ARBA" id="ARBA00022900"/>
    </source>
</evidence>
<dbReference type="GO" id="GO:0005576">
    <property type="term" value="C:extracellular region"/>
    <property type="evidence" value="ECO:0007669"/>
    <property type="project" value="UniProtKB-SubCell"/>
</dbReference>
<evidence type="ECO:0000313" key="9">
    <source>
        <dbReference type="EMBL" id="GGR69706.1"/>
    </source>
</evidence>
<comment type="subcellular location">
    <subcellularLocation>
        <location evidence="1">Secreted</location>
    </subcellularLocation>
</comment>
<name>A0A918FQQ4_9ACTN</name>
<dbReference type="Gene3D" id="3.30.350.10">
    <property type="entry name" value="Subtilisin inhibitor-like"/>
    <property type="match status" value="1"/>
</dbReference>
<evidence type="ECO:0000256" key="2">
    <source>
        <dbReference type="ARBA" id="ARBA00010472"/>
    </source>
</evidence>
<comment type="caution">
    <text evidence="9">The sequence shown here is derived from an EMBL/GenBank/DDBJ whole genome shotgun (WGS) entry which is preliminary data.</text>
</comment>
<evidence type="ECO:0000256" key="1">
    <source>
        <dbReference type="ARBA" id="ARBA00004613"/>
    </source>
</evidence>
<gene>
    <name evidence="9" type="ORF">GCM10010269_05630</name>
</gene>
<sequence length="154" mass="15945">MTYFSDFPHGSLSRAASAVRRALPAAAALLLAVGAAPALAASGDALPGNWLQLTVTHGDARSSRGTLLMCDPPQGHSRAAEACDVLARAGGDVGAVPGDGNRVCPLVYAPVTVRAQGRWNGRPVDYSRTFSNDCEREALTGAVFALDDEQAPEV</sequence>
<evidence type="ECO:0000256" key="3">
    <source>
        <dbReference type="ARBA" id="ARBA00022525"/>
    </source>
</evidence>
<keyword evidence="10" id="KW-1185">Reference proteome</keyword>
<feature type="chain" id="PRO_5037042558" description="Subtilisin inhibitor domain-containing protein" evidence="7">
    <location>
        <begin position="41"/>
        <end position="154"/>
    </location>
</feature>
<reference evidence="9" key="1">
    <citation type="journal article" date="2014" name="Int. J. Syst. Evol. Microbiol.">
        <title>Complete genome sequence of Corynebacterium casei LMG S-19264T (=DSM 44701T), isolated from a smear-ripened cheese.</title>
        <authorList>
            <consortium name="US DOE Joint Genome Institute (JGI-PGF)"/>
            <person name="Walter F."/>
            <person name="Albersmeier A."/>
            <person name="Kalinowski J."/>
            <person name="Ruckert C."/>
        </authorList>
    </citation>
    <scope>NUCLEOTIDE SEQUENCE</scope>
    <source>
        <strain evidence="9">JCM 4386</strain>
    </source>
</reference>
<organism evidence="9 10">
    <name type="scientific">Streptomyces humidus</name>
    <dbReference type="NCBI Taxonomy" id="52259"/>
    <lineage>
        <taxon>Bacteria</taxon>
        <taxon>Bacillati</taxon>
        <taxon>Actinomycetota</taxon>
        <taxon>Actinomycetes</taxon>
        <taxon>Kitasatosporales</taxon>
        <taxon>Streptomycetaceae</taxon>
        <taxon>Streptomyces</taxon>
    </lineage>
</organism>
<reference evidence="9" key="2">
    <citation type="submission" date="2020-09" db="EMBL/GenBank/DDBJ databases">
        <authorList>
            <person name="Sun Q."/>
            <person name="Ohkuma M."/>
        </authorList>
    </citation>
    <scope>NUCLEOTIDE SEQUENCE</scope>
    <source>
        <strain evidence="9">JCM 4386</strain>
    </source>
</reference>
<dbReference type="RefSeq" id="WP_190147598.1">
    <property type="nucleotide sequence ID" value="NZ_BMTL01000002.1"/>
</dbReference>
<evidence type="ECO:0000256" key="6">
    <source>
        <dbReference type="ARBA" id="ARBA00023157"/>
    </source>
</evidence>
<evidence type="ECO:0000256" key="7">
    <source>
        <dbReference type="SAM" id="SignalP"/>
    </source>
</evidence>
<accession>A0A918FQQ4</accession>
<dbReference type="Pfam" id="PF00720">
    <property type="entry name" value="SSI"/>
    <property type="match status" value="1"/>
</dbReference>
<keyword evidence="3" id="KW-0964">Secreted</keyword>
<proteinExistence type="inferred from homology"/>
<dbReference type="InterPro" id="IPR023549">
    <property type="entry name" value="Subtilisin_inhibitor"/>
</dbReference>
<evidence type="ECO:0000313" key="10">
    <source>
        <dbReference type="Proteomes" id="UP000606194"/>
    </source>
</evidence>
<keyword evidence="6" id="KW-1015">Disulfide bond</keyword>
<protein>
    <recommendedName>
        <fullName evidence="8">Subtilisin inhibitor domain-containing protein</fullName>
    </recommendedName>
</protein>
<dbReference type="Proteomes" id="UP000606194">
    <property type="component" value="Unassembled WGS sequence"/>
</dbReference>
<dbReference type="SUPFAM" id="SSF55399">
    <property type="entry name" value="Subtilisin inhibitor"/>
    <property type="match status" value="1"/>
</dbReference>
<evidence type="ECO:0000259" key="8">
    <source>
        <dbReference type="Pfam" id="PF00720"/>
    </source>
</evidence>